<evidence type="ECO:0000256" key="2">
    <source>
        <dbReference type="ARBA" id="ARBA00023002"/>
    </source>
</evidence>
<dbReference type="PANTHER" id="PTHR43639:SF1">
    <property type="entry name" value="SHORT-CHAIN DEHYDROGENASE_REDUCTASE FAMILY PROTEIN"/>
    <property type="match status" value="1"/>
</dbReference>
<evidence type="ECO:0000313" key="4">
    <source>
        <dbReference type="Proteomes" id="UP000182836"/>
    </source>
</evidence>
<name>A0A1G8U794_ANEMI</name>
<evidence type="ECO:0000313" key="3">
    <source>
        <dbReference type="EMBL" id="SDJ49484.1"/>
    </source>
</evidence>
<dbReference type="PROSITE" id="PS00061">
    <property type="entry name" value="ADH_SHORT"/>
    <property type="match status" value="1"/>
</dbReference>
<dbReference type="OrthoDB" id="9803333at2"/>
<dbReference type="Gene3D" id="3.40.50.720">
    <property type="entry name" value="NAD(P)-binding Rossmann-like Domain"/>
    <property type="match status" value="1"/>
</dbReference>
<dbReference type="GO" id="GO:0016491">
    <property type="term" value="F:oxidoreductase activity"/>
    <property type="evidence" value="ECO:0007669"/>
    <property type="project" value="UniProtKB-KW"/>
</dbReference>
<dbReference type="PRINTS" id="PR00081">
    <property type="entry name" value="GDHRDH"/>
</dbReference>
<dbReference type="EMBL" id="FNED01000019">
    <property type="protein sequence ID" value="SDJ49484.1"/>
    <property type="molecule type" value="Genomic_DNA"/>
</dbReference>
<dbReference type="Proteomes" id="UP000182836">
    <property type="component" value="Unassembled WGS sequence"/>
</dbReference>
<dbReference type="AlphaFoldDB" id="A0A1G8U794"/>
<sequence>MDVSHPEQIEQAMEAYAASKGGIVTLTYALAMFFAPDRIRVNAISPGWIEVEDYEGLRNSDHEQHPSGRVGKPDDIARACLYITSAENELINGQNLVIDGGMTRKMIYES</sequence>
<dbReference type="Pfam" id="PF13561">
    <property type="entry name" value="adh_short_C2"/>
    <property type="match status" value="1"/>
</dbReference>
<gene>
    <name evidence="3" type="ORF">SAMN04487909_11922</name>
</gene>
<dbReference type="PANTHER" id="PTHR43639">
    <property type="entry name" value="OXIDOREDUCTASE, SHORT-CHAIN DEHYDROGENASE/REDUCTASE FAMILY (AFU_ORTHOLOGUE AFUA_5G02870)"/>
    <property type="match status" value="1"/>
</dbReference>
<dbReference type="SUPFAM" id="SSF51735">
    <property type="entry name" value="NAD(P)-binding Rossmann-fold domains"/>
    <property type="match status" value="1"/>
</dbReference>
<protein>
    <submittedName>
        <fullName evidence="3">Enoyl-(Acyl carrier protein) reductase</fullName>
    </submittedName>
</protein>
<dbReference type="InterPro" id="IPR002347">
    <property type="entry name" value="SDR_fam"/>
</dbReference>
<proteinExistence type="inferred from homology"/>
<accession>A0A1G8U794</accession>
<dbReference type="InterPro" id="IPR020904">
    <property type="entry name" value="Sc_DH/Rdtase_CS"/>
</dbReference>
<evidence type="ECO:0000256" key="1">
    <source>
        <dbReference type="ARBA" id="ARBA00006484"/>
    </source>
</evidence>
<organism evidence="3 4">
    <name type="scientific">Aneurinibacillus migulanus</name>
    <name type="common">Bacillus migulanus</name>
    <dbReference type="NCBI Taxonomy" id="47500"/>
    <lineage>
        <taxon>Bacteria</taxon>
        <taxon>Bacillati</taxon>
        <taxon>Bacillota</taxon>
        <taxon>Bacilli</taxon>
        <taxon>Bacillales</taxon>
        <taxon>Paenibacillaceae</taxon>
        <taxon>Aneurinibacillus group</taxon>
        <taxon>Aneurinibacillus</taxon>
    </lineage>
</organism>
<comment type="similarity">
    <text evidence="1">Belongs to the short-chain dehydrogenases/reductases (SDR) family.</text>
</comment>
<dbReference type="InterPro" id="IPR036291">
    <property type="entry name" value="NAD(P)-bd_dom_sf"/>
</dbReference>
<reference evidence="3 4" key="1">
    <citation type="submission" date="2016-10" db="EMBL/GenBank/DDBJ databases">
        <authorList>
            <person name="de Groot N.N."/>
        </authorList>
    </citation>
    <scope>NUCLEOTIDE SEQUENCE [LARGE SCALE GENOMIC DNA]</scope>
    <source>
        <strain evidence="3 4">DSM 2895</strain>
    </source>
</reference>
<keyword evidence="2" id="KW-0560">Oxidoreductase</keyword>